<keyword evidence="3 4" id="KW-0418">Kinase</keyword>
<dbReference type="Proteomes" id="UP000231019">
    <property type="component" value="Unassembled WGS sequence"/>
</dbReference>
<dbReference type="InterPro" id="IPR004381">
    <property type="entry name" value="Glycerate_kinase"/>
</dbReference>
<dbReference type="GO" id="GO:0008887">
    <property type="term" value="F:glycerate kinase activity"/>
    <property type="evidence" value="ECO:0007669"/>
    <property type="project" value="UniProtKB-UniRule"/>
</dbReference>
<evidence type="ECO:0000256" key="1">
    <source>
        <dbReference type="ARBA" id="ARBA00006284"/>
    </source>
</evidence>
<dbReference type="SUPFAM" id="SSF110738">
    <property type="entry name" value="Glycerate kinase I"/>
    <property type="match status" value="1"/>
</dbReference>
<evidence type="ECO:0000313" key="5">
    <source>
        <dbReference type="EMBL" id="PIW17598.1"/>
    </source>
</evidence>
<dbReference type="PIRSF" id="PIRSF006078">
    <property type="entry name" value="GlxK"/>
    <property type="match status" value="1"/>
</dbReference>
<dbReference type="NCBIfam" id="TIGR00045">
    <property type="entry name" value="glycerate kinase"/>
    <property type="match status" value="1"/>
</dbReference>
<evidence type="ECO:0000313" key="6">
    <source>
        <dbReference type="Proteomes" id="UP000231019"/>
    </source>
</evidence>
<dbReference type="Gene3D" id="3.90.1510.10">
    <property type="entry name" value="Glycerate kinase, domain 2"/>
    <property type="match status" value="1"/>
</dbReference>
<accession>A0A2M7G6E7</accession>
<evidence type="ECO:0000256" key="3">
    <source>
        <dbReference type="ARBA" id="ARBA00022777"/>
    </source>
</evidence>
<dbReference type="InterPro" id="IPR018197">
    <property type="entry name" value="Glycerate_kinase_RE-like"/>
</dbReference>
<name>A0A2M7G6E7_9BACT</name>
<comment type="similarity">
    <text evidence="1 4">Belongs to the glycerate kinase type-1 family.</text>
</comment>
<dbReference type="Gene3D" id="3.40.50.10350">
    <property type="entry name" value="Glycerate kinase, domain 1"/>
    <property type="match status" value="1"/>
</dbReference>
<dbReference type="EMBL" id="PFFQ01000023">
    <property type="protein sequence ID" value="PIW17598.1"/>
    <property type="molecule type" value="Genomic_DNA"/>
</dbReference>
<evidence type="ECO:0000256" key="4">
    <source>
        <dbReference type="PIRNR" id="PIRNR006078"/>
    </source>
</evidence>
<dbReference type="PANTHER" id="PTHR21599">
    <property type="entry name" value="GLYCERATE KINASE"/>
    <property type="match status" value="1"/>
</dbReference>
<sequence>MRVLLACDKFKGTLTSREVGEALAEGFRSYSDEFEICIFPASDGGEGLLAALQVPLALEFKTVEIQAPHGVRVSSRFGWEPARQRAWIESAQALGLDLIPLEKRHPLELTSYGLGELLLAANKLQPHEILVGLGSSGTVDGGMGLASALGYRFYDAQGNLLSGAPQDWDLLEKIEPALNPVAFPVIRILADVRNPLLGEAGGVRVFSAQKGASAHEIERLEKRIQSWLKLLLPILPAAEHCSRLPGAGAAGGLGFALAALTQAILESGAERVIQESDLEQAIANADLVITGEGAYDAQSAWGKWPQYLIQTCQKYEKPVCLVTGQTVQLQDRPEGLRQTLDLVSLNPQCAVSKRASLQALHQVGYRLASEWKLDI</sequence>
<protein>
    <submittedName>
        <fullName evidence="5">Glycerate kinase</fullName>
    </submittedName>
</protein>
<evidence type="ECO:0000256" key="2">
    <source>
        <dbReference type="ARBA" id="ARBA00022679"/>
    </source>
</evidence>
<gene>
    <name evidence="5" type="ORF">COW36_08875</name>
</gene>
<dbReference type="InterPro" id="IPR036129">
    <property type="entry name" value="Glycerate_kinase_sf"/>
</dbReference>
<dbReference type="GO" id="GO:0031388">
    <property type="term" value="P:organic acid phosphorylation"/>
    <property type="evidence" value="ECO:0007669"/>
    <property type="project" value="UniProtKB-UniRule"/>
</dbReference>
<dbReference type="Pfam" id="PF02595">
    <property type="entry name" value="Gly_kinase"/>
    <property type="match status" value="1"/>
</dbReference>
<proteinExistence type="inferred from homology"/>
<organism evidence="5 6">
    <name type="scientific">bacterium (Candidatus Blackallbacteria) CG17_big_fil_post_rev_8_21_14_2_50_48_46</name>
    <dbReference type="NCBI Taxonomy" id="2014261"/>
    <lineage>
        <taxon>Bacteria</taxon>
        <taxon>Candidatus Blackallbacteria</taxon>
    </lineage>
</organism>
<keyword evidence="2 4" id="KW-0808">Transferase</keyword>
<dbReference type="AlphaFoldDB" id="A0A2M7G6E7"/>
<reference evidence="5 6" key="1">
    <citation type="submission" date="2017-09" db="EMBL/GenBank/DDBJ databases">
        <title>Depth-based differentiation of microbial function through sediment-hosted aquifers and enrichment of novel symbionts in the deep terrestrial subsurface.</title>
        <authorList>
            <person name="Probst A.J."/>
            <person name="Ladd B."/>
            <person name="Jarett J.K."/>
            <person name="Geller-Mcgrath D.E."/>
            <person name="Sieber C.M."/>
            <person name="Emerson J.B."/>
            <person name="Anantharaman K."/>
            <person name="Thomas B.C."/>
            <person name="Malmstrom R."/>
            <person name="Stieglmeier M."/>
            <person name="Klingl A."/>
            <person name="Woyke T."/>
            <person name="Ryan C.M."/>
            <person name="Banfield J.F."/>
        </authorList>
    </citation>
    <scope>NUCLEOTIDE SEQUENCE [LARGE SCALE GENOMIC DNA]</scope>
    <source>
        <strain evidence="5">CG17_big_fil_post_rev_8_21_14_2_50_48_46</strain>
    </source>
</reference>
<dbReference type="InterPro" id="IPR018193">
    <property type="entry name" value="Glyc_kinase_flavodox-like_fold"/>
</dbReference>
<dbReference type="PANTHER" id="PTHR21599:SF0">
    <property type="entry name" value="GLYCERATE KINASE"/>
    <property type="match status" value="1"/>
</dbReference>
<comment type="caution">
    <text evidence="5">The sequence shown here is derived from an EMBL/GenBank/DDBJ whole genome shotgun (WGS) entry which is preliminary data.</text>
</comment>